<dbReference type="AlphaFoldDB" id="A0A5N7B8W0"/>
<dbReference type="PRINTS" id="PR00368">
    <property type="entry name" value="FADPNR"/>
</dbReference>
<dbReference type="GO" id="GO:0050660">
    <property type="term" value="F:flavin adenine dinucleotide binding"/>
    <property type="evidence" value="ECO:0007669"/>
    <property type="project" value="TreeGrafter"/>
</dbReference>
<dbReference type="InterPro" id="IPR036188">
    <property type="entry name" value="FAD/NAD-bd_sf"/>
</dbReference>
<evidence type="ECO:0000259" key="5">
    <source>
        <dbReference type="Pfam" id="PF07992"/>
    </source>
</evidence>
<keyword evidence="3" id="KW-0274">FAD</keyword>
<name>A0A5N7B8W0_9EURO</name>
<dbReference type="PRINTS" id="PR00411">
    <property type="entry name" value="PNDRDTASEI"/>
</dbReference>
<dbReference type="GO" id="GO:0005737">
    <property type="term" value="C:cytoplasm"/>
    <property type="evidence" value="ECO:0007669"/>
    <property type="project" value="TreeGrafter"/>
</dbReference>
<evidence type="ECO:0000313" key="6">
    <source>
        <dbReference type="EMBL" id="KAE8378182.1"/>
    </source>
</evidence>
<evidence type="ECO:0000256" key="4">
    <source>
        <dbReference type="ARBA" id="ARBA00023002"/>
    </source>
</evidence>
<dbReference type="PANTHER" id="PTHR43735:SF3">
    <property type="entry name" value="FERROPTOSIS SUPPRESSOR PROTEIN 1"/>
    <property type="match status" value="1"/>
</dbReference>
<accession>A0A5N7B8W0</accession>
<protein>
    <recommendedName>
        <fullName evidence="5">FAD/NAD(P)-binding domain-containing protein</fullName>
    </recommendedName>
</protein>
<keyword evidence="7" id="KW-1185">Reference proteome</keyword>
<dbReference type="Proteomes" id="UP000326198">
    <property type="component" value="Unassembled WGS sequence"/>
</dbReference>
<proteinExistence type="inferred from homology"/>
<keyword evidence="4" id="KW-0560">Oxidoreductase</keyword>
<comment type="similarity">
    <text evidence="1">Belongs to the FAD-dependent oxidoreductase family.</text>
</comment>
<sequence length="384" mass="41261">MVSSGSSNVVIIGASFAGLPIAHTLLKEVPSARIILINPTPTFYFAIAAPRILAKPHSFAPVQYLVPIAAAFERYPSDRFDFIQDVATSIDVQAKIVTTDGGASIAFDYLVIASGSTTASTIASDSTPIPFKPSNRDNMQHLIHDAQQTIISAKNIVIAGAGPIGVELAGEIAEAAQESNRPVSITLISATERVLPMLKETGSTAAERLLSGKQIKIRTSRRVNKAIPAKETKMWDIILDNGEVIKTDLYIPTTGVLPNNSFIPQEFLDTKGWVKVDKQLRVQGLRAQTLPIFAAGDITNNSMRLSFKAEEQATVVAANIKREILGHGKPHTYDQGNSVLMLVPVGASGGTGQLFGCTPWSPLVRMIKGKDFFISKAPSYVNPK</sequence>
<dbReference type="GO" id="GO:0004174">
    <property type="term" value="F:electron-transferring-flavoprotein dehydrogenase activity"/>
    <property type="evidence" value="ECO:0007669"/>
    <property type="project" value="TreeGrafter"/>
</dbReference>
<dbReference type="Gene3D" id="3.50.50.100">
    <property type="match status" value="1"/>
</dbReference>
<dbReference type="EMBL" id="ML736212">
    <property type="protein sequence ID" value="KAE8378182.1"/>
    <property type="molecule type" value="Genomic_DNA"/>
</dbReference>
<dbReference type="OrthoDB" id="202203at2759"/>
<dbReference type="Pfam" id="PF07992">
    <property type="entry name" value="Pyr_redox_2"/>
    <property type="match status" value="1"/>
</dbReference>
<evidence type="ECO:0000313" key="7">
    <source>
        <dbReference type="Proteomes" id="UP000326198"/>
    </source>
</evidence>
<dbReference type="PANTHER" id="PTHR43735">
    <property type="entry name" value="APOPTOSIS-INDUCING FACTOR 1"/>
    <property type="match status" value="1"/>
</dbReference>
<keyword evidence="2" id="KW-0285">Flavoprotein</keyword>
<evidence type="ECO:0000256" key="1">
    <source>
        <dbReference type="ARBA" id="ARBA00006442"/>
    </source>
</evidence>
<reference evidence="6 7" key="1">
    <citation type="submission" date="2019-04" db="EMBL/GenBank/DDBJ databases">
        <title>Friends and foes A comparative genomics studyof 23 Aspergillus species from section Flavi.</title>
        <authorList>
            <consortium name="DOE Joint Genome Institute"/>
            <person name="Kjaerbolling I."/>
            <person name="Vesth T."/>
            <person name="Frisvad J.C."/>
            <person name="Nybo J.L."/>
            <person name="Theobald S."/>
            <person name="Kildgaard S."/>
            <person name="Isbrandt T."/>
            <person name="Kuo A."/>
            <person name="Sato A."/>
            <person name="Lyhne E.K."/>
            <person name="Kogle M.E."/>
            <person name="Wiebenga A."/>
            <person name="Kun R.S."/>
            <person name="Lubbers R.J."/>
            <person name="Makela M.R."/>
            <person name="Barry K."/>
            <person name="Chovatia M."/>
            <person name="Clum A."/>
            <person name="Daum C."/>
            <person name="Haridas S."/>
            <person name="He G."/>
            <person name="LaButti K."/>
            <person name="Lipzen A."/>
            <person name="Mondo S."/>
            <person name="Riley R."/>
            <person name="Salamov A."/>
            <person name="Simmons B.A."/>
            <person name="Magnuson J.K."/>
            <person name="Henrissat B."/>
            <person name="Mortensen U.H."/>
            <person name="Larsen T.O."/>
            <person name="Devries R.P."/>
            <person name="Grigoriev I.V."/>
            <person name="Machida M."/>
            <person name="Baker S.E."/>
            <person name="Andersen M.R."/>
        </authorList>
    </citation>
    <scope>NUCLEOTIDE SEQUENCE [LARGE SCALE GENOMIC DNA]</scope>
    <source>
        <strain evidence="6 7">IBT 29228</strain>
    </source>
</reference>
<evidence type="ECO:0000256" key="2">
    <source>
        <dbReference type="ARBA" id="ARBA00022630"/>
    </source>
</evidence>
<organism evidence="6 7">
    <name type="scientific">Aspergillus bertholletiae</name>
    <dbReference type="NCBI Taxonomy" id="1226010"/>
    <lineage>
        <taxon>Eukaryota</taxon>
        <taxon>Fungi</taxon>
        <taxon>Dikarya</taxon>
        <taxon>Ascomycota</taxon>
        <taxon>Pezizomycotina</taxon>
        <taxon>Eurotiomycetes</taxon>
        <taxon>Eurotiomycetidae</taxon>
        <taxon>Eurotiales</taxon>
        <taxon>Aspergillaceae</taxon>
        <taxon>Aspergillus</taxon>
        <taxon>Aspergillus subgen. Circumdati</taxon>
    </lineage>
</organism>
<dbReference type="InterPro" id="IPR023753">
    <property type="entry name" value="FAD/NAD-binding_dom"/>
</dbReference>
<gene>
    <name evidence="6" type="ORF">BDV26DRAFT_304595</name>
</gene>
<evidence type="ECO:0000256" key="3">
    <source>
        <dbReference type="ARBA" id="ARBA00022827"/>
    </source>
</evidence>
<dbReference type="SUPFAM" id="SSF51905">
    <property type="entry name" value="FAD/NAD(P)-binding domain"/>
    <property type="match status" value="1"/>
</dbReference>
<feature type="domain" description="FAD/NAD(P)-binding" evidence="5">
    <location>
        <begin position="8"/>
        <end position="313"/>
    </location>
</feature>